<sequence>MNEKFRLSFQSVLQILKYTFCKHYSERNPFTDNICFNILNKNIDIIIGINKKKLYEFLSENIIFIAFVGRLNVDFNSVLLILQAFSYLKLNSLKKKIKNWLSPQNFMAVVRLFATIMFADNMFATLCSKSRTMFAKVELCSQEYVRNNYVRKKISNKIF</sequence>
<reference evidence="1 2" key="1">
    <citation type="journal article" date="2018" name="Sci. Rep.">
        <title>Genomic signatures of local adaptation to the degree of environmental predictability in rotifers.</title>
        <authorList>
            <person name="Franch-Gras L."/>
            <person name="Hahn C."/>
            <person name="Garcia-Roger E.M."/>
            <person name="Carmona M.J."/>
            <person name="Serra M."/>
            <person name="Gomez A."/>
        </authorList>
    </citation>
    <scope>NUCLEOTIDE SEQUENCE [LARGE SCALE GENOMIC DNA]</scope>
    <source>
        <strain evidence="1">HYR1</strain>
    </source>
</reference>
<evidence type="ECO:0000313" key="1">
    <source>
        <dbReference type="EMBL" id="RNA04482.1"/>
    </source>
</evidence>
<keyword evidence="2" id="KW-1185">Reference proteome</keyword>
<dbReference type="EMBL" id="REGN01008094">
    <property type="protein sequence ID" value="RNA04482.1"/>
    <property type="molecule type" value="Genomic_DNA"/>
</dbReference>
<evidence type="ECO:0000313" key="2">
    <source>
        <dbReference type="Proteomes" id="UP000276133"/>
    </source>
</evidence>
<protein>
    <submittedName>
        <fullName evidence="1">Uncharacterized protein</fullName>
    </submittedName>
</protein>
<dbReference type="Proteomes" id="UP000276133">
    <property type="component" value="Unassembled WGS sequence"/>
</dbReference>
<proteinExistence type="predicted"/>
<gene>
    <name evidence="1" type="ORF">BpHYR1_025984</name>
</gene>
<accession>A0A3M7PZ56</accession>
<name>A0A3M7PZ56_BRAPC</name>
<dbReference type="AlphaFoldDB" id="A0A3M7PZ56"/>
<organism evidence="1 2">
    <name type="scientific">Brachionus plicatilis</name>
    <name type="common">Marine rotifer</name>
    <name type="synonym">Brachionus muelleri</name>
    <dbReference type="NCBI Taxonomy" id="10195"/>
    <lineage>
        <taxon>Eukaryota</taxon>
        <taxon>Metazoa</taxon>
        <taxon>Spiralia</taxon>
        <taxon>Gnathifera</taxon>
        <taxon>Rotifera</taxon>
        <taxon>Eurotatoria</taxon>
        <taxon>Monogononta</taxon>
        <taxon>Pseudotrocha</taxon>
        <taxon>Ploima</taxon>
        <taxon>Brachionidae</taxon>
        <taxon>Brachionus</taxon>
    </lineage>
</organism>
<comment type="caution">
    <text evidence="1">The sequence shown here is derived from an EMBL/GenBank/DDBJ whole genome shotgun (WGS) entry which is preliminary data.</text>
</comment>